<reference evidence="1 2" key="1">
    <citation type="submission" date="2020-04" db="EMBL/GenBank/DDBJ databases">
        <title>Draft genome of Pyxidicoccus fallax type strain.</title>
        <authorList>
            <person name="Whitworth D.E."/>
        </authorList>
    </citation>
    <scope>NUCLEOTIDE SEQUENCE [LARGE SCALE GENOMIC DNA]</scope>
    <source>
        <strain evidence="1 2">DSM 14698</strain>
    </source>
</reference>
<dbReference type="AlphaFoldDB" id="A0A848LYX4"/>
<accession>A0A848LYX4</accession>
<protein>
    <submittedName>
        <fullName evidence="1">Uncharacterized protein</fullName>
    </submittedName>
</protein>
<keyword evidence="2" id="KW-1185">Reference proteome</keyword>
<sequence>MLGFLRRLFGRQPTARPPPPPQLGPWGKGWKVLVFRYTDGDREELHVLAPVDGYSFDWEVLRPHVRGEPWPPLRHEPGHKTAVLGWKGHHTFLDVGDGEPMRMSFGDLIPGRFGAGAGSSRCAVLEDVRDAVF</sequence>
<dbReference type="EMBL" id="JABBJJ010000578">
    <property type="protein sequence ID" value="NMO23317.1"/>
    <property type="molecule type" value="Genomic_DNA"/>
</dbReference>
<evidence type="ECO:0000313" key="1">
    <source>
        <dbReference type="EMBL" id="NMO23317.1"/>
    </source>
</evidence>
<gene>
    <name evidence="1" type="ORF">HG543_51920</name>
</gene>
<dbReference type="RefSeq" id="WP_169352412.1">
    <property type="nucleotide sequence ID" value="NZ_JABBJJ010000578.1"/>
</dbReference>
<evidence type="ECO:0000313" key="2">
    <source>
        <dbReference type="Proteomes" id="UP000518300"/>
    </source>
</evidence>
<name>A0A848LYX4_9BACT</name>
<dbReference type="Proteomes" id="UP000518300">
    <property type="component" value="Unassembled WGS sequence"/>
</dbReference>
<comment type="caution">
    <text evidence="1">The sequence shown here is derived from an EMBL/GenBank/DDBJ whole genome shotgun (WGS) entry which is preliminary data.</text>
</comment>
<proteinExistence type="predicted"/>
<organism evidence="1 2">
    <name type="scientific">Pyxidicoccus fallax</name>
    <dbReference type="NCBI Taxonomy" id="394095"/>
    <lineage>
        <taxon>Bacteria</taxon>
        <taxon>Pseudomonadati</taxon>
        <taxon>Myxococcota</taxon>
        <taxon>Myxococcia</taxon>
        <taxon>Myxococcales</taxon>
        <taxon>Cystobacterineae</taxon>
        <taxon>Myxococcaceae</taxon>
        <taxon>Pyxidicoccus</taxon>
    </lineage>
</organism>